<evidence type="ECO:0000256" key="1">
    <source>
        <dbReference type="SAM" id="Coils"/>
    </source>
</evidence>
<evidence type="ECO:0000313" key="3">
    <source>
        <dbReference type="Proteomes" id="UP000187406"/>
    </source>
</evidence>
<dbReference type="OrthoDB" id="1923550at2759"/>
<dbReference type="AlphaFoldDB" id="A0A1Q3D491"/>
<keyword evidence="3" id="KW-1185">Reference proteome</keyword>
<gene>
    <name evidence="2" type="ORF">CFOL_v3_30514</name>
</gene>
<keyword evidence="1" id="KW-0175">Coiled coil</keyword>
<dbReference type="EMBL" id="BDDD01004167">
    <property type="protein sequence ID" value="GAV87088.1"/>
    <property type="molecule type" value="Genomic_DNA"/>
</dbReference>
<sequence>MMELLKLSKFKLQLHSLISEARDLRERERAATEHLHNLIEKQKQTEEEQRKKFQELQAELAASNELRQKLERKLNYLQNDNGLLENNQKELKGTIQSLLQSRESFINAYQESTCEMKRAIEMRDRKLTILSEKINSHLSLFDSIEREAFSVKRVVDNVQCLVKEKEEVGISFDLFAVFPVAGLKSKMDNVSEFEKVFVEKISVLENKVKNNEDEVRQKDKIISELEGRQETAKISNSCQIQVEEISTQSLKIICLFGSYENLPLQALHHEVGSLGIIIQRIQEIVSNMNEEDKMVFSLILAHQGECDIATTEENKRIVKVVQIAAVNSSEETSEIGDAENRSSPFLLYFF</sequence>
<proteinExistence type="predicted"/>
<organism evidence="2 3">
    <name type="scientific">Cephalotus follicularis</name>
    <name type="common">Albany pitcher plant</name>
    <dbReference type="NCBI Taxonomy" id="3775"/>
    <lineage>
        <taxon>Eukaryota</taxon>
        <taxon>Viridiplantae</taxon>
        <taxon>Streptophyta</taxon>
        <taxon>Embryophyta</taxon>
        <taxon>Tracheophyta</taxon>
        <taxon>Spermatophyta</taxon>
        <taxon>Magnoliopsida</taxon>
        <taxon>eudicotyledons</taxon>
        <taxon>Gunneridae</taxon>
        <taxon>Pentapetalae</taxon>
        <taxon>rosids</taxon>
        <taxon>fabids</taxon>
        <taxon>Oxalidales</taxon>
        <taxon>Cephalotaceae</taxon>
        <taxon>Cephalotus</taxon>
    </lineage>
</organism>
<dbReference type="InParanoid" id="A0A1Q3D491"/>
<protein>
    <submittedName>
        <fullName evidence="2">Uncharacterized protein</fullName>
    </submittedName>
</protein>
<dbReference type="Proteomes" id="UP000187406">
    <property type="component" value="Unassembled WGS sequence"/>
</dbReference>
<accession>A0A1Q3D491</accession>
<evidence type="ECO:0000313" key="2">
    <source>
        <dbReference type="EMBL" id="GAV87088.1"/>
    </source>
</evidence>
<name>A0A1Q3D491_CEPFO</name>
<feature type="coiled-coil region" evidence="1">
    <location>
        <begin position="7"/>
        <end position="87"/>
    </location>
</feature>
<reference evidence="3" key="1">
    <citation type="submission" date="2016-04" db="EMBL/GenBank/DDBJ databases">
        <title>Cephalotus genome sequencing.</title>
        <authorList>
            <person name="Fukushima K."/>
            <person name="Hasebe M."/>
            <person name="Fang X."/>
        </authorList>
    </citation>
    <scope>NUCLEOTIDE SEQUENCE [LARGE SCALE GENOMIC DNA]</scope>
    <source>
        <strain evidence="3">cv. St1</strain>
    </source>
</reference>
<comment type="caution">
    <text evidence="2">The sequence shown here is derived from an EMBL/GenBank/DDBJ whole genome shotgun (WGS) entry which is preliminary data.</text>
</comment>